<organism evidence="1">
    <name type="scientific">viral metagenome</name>
    <dbReference type="NCBI Taxonomy" id="1070528"/>
    <lineage>
        <taxon>unclassified sequences</taxon>
        <taxon>metagenomes</taxon>
        <taxon>organismal metagenomes</taxon>
    </lineage>
</organism>
<dbReference type="AlphaFoldDB" id="A0A6C0EUP3"/>
<proteinExistence type="predicted"/>
<evidence type="ECO:0000313" key="1">
    <source>
        <dbReference type="EMBL" id="QHT32411.1"/>
    </source>
</evidence>
<name>A0A6C0EUP3_9ZZZZ</name>
<sequence>MNIDYDNELNGRISSRNIPSSPLQPLYDIRSVSTKYTLFHTVDKKEPQNTDYNYNNVFNPGFRAPPNYYFQNIDRESLLRNQFAALQKSDQSVYVPELNSNLYENNMAYKPNTPSYSPTEATTQPLCEKDKDTSLFYNHIRTNYKK</sequence>
<protein>
    <submittedName>
        <fullName evidence="1">Uncharacterized protein</fullName>
    </submittedName>
</protein>
<reference evidence="1" key="1">
    <citation type="journal article" date="2020" name="Nature">
        <title>Giant virus diversity and host interactions through global metagenomics.</title>
        <authorList>
            <person name="Schulz F."/>
            <person name="Roux S."/>
            <person name="Paez-Espino D."/>
            <person name="Jungbluth S."/>
            <person name="Walsh D.A."/>
            <person name="Denef V.J."/>
            <person name="McMahon K.D."/>
            <person name="Konstantinidis K.T."/>
            <person name="Eloe-Fadrosh E.A."/>
            <person name="Kyrpides N.C."/>
            <person name="Woyke T."/>
        </authorList>
    </citation>
    <scope>NUCLEOTIDE SEQUENCE</scope>
    <source>
        <strain evidence="1">GVMAG-M-3300009159-65</strain>
    </source>
</reference>
<dbReference type="EMBL" id="MN738938">
    <property type="protein sequence ID" value="QHT32411.1"/>
    <property type="molecule type" value="Genomic_DNA"/>
</dbReference>
<accession>A0A6C0EUP3</accession>